<name>A0A9R1XB70_LACSA</name>
<dbReference type="EMBL" id="NBSK02000005">
    <property type="protein sequence ID" value="KAJ0206211.1"/>
    <property type="molecule type" value="Genomic_DNA"/>
</dbReference>
<dbReference type="AlphaFoldDB" id="A0A9R1XB70"/>
<proteinExistence type="predicted"/>
<evidence type="ECO:0000313" key="2">
    <source>
        <dbReference type="EMBL" id="KAJ0206211.1"/>
    </source>
</evidence>
<evidence type="ECO:0000313" key="3">
    <source>
        <dbReference type="Proteomes" id="UP000235145"/>
    </source>
</evidence>
<comment type="caution">
    <text evidence="2">The sequence shown here is derived from an EMBL/GenBank/DDBJ whole genome shotgun (WGS) entry which is preliminary data.</text>
</comment>
<feature type="region of interest" description="Disordered" evidence="1">
    <location>
        <begin position="177"/>
        <end position="201"/>
    </location>
</feature>
<evidence type="ECO:0000256" key="1">
    <source>
        <dbReference type="SAM" id="MobiDB-lite"/>
    </source>
</evidence>
<protein>
    <submittedName>
        <fullName evidence="2">Uncharacterized protein</fullName>
    </submittedName>
</protein>
<reference evidence="2 3" key="1">
    <citation type="journal article" date="2017" name="Nat. Commun.">
        <title>Genome assembly with in vitro proximity ligation data and whole-genome triplication in lettuce.</title>
        <authorList>
            <person name="Reyes-Chin-Wo S."/>
            <person name="Wang Z."/>
            <person name="Yang X."/>
            <person name="Kozik A."/>
            <person name="Arikit S."/>
            <person name="Song C."/>
            <person name="Xia L."/>
            <person name="Froenicke L."/>
            <person name="Lavelle D.O."/>
            <person name="Truco M.J."/>
            <person name="Xia R."/>
            <person name="Zhu S."/>
            <person name="Xu C."/>
            <person name="Xu H."/>
            <person name="Xu X."/>
            <person name="Cox K."/>
            <person name="Korf I."/>
            <person name="Meyers B.C."/>
            <person name="Michelmore R.W."/>
        </authorList>
    </citation>
    <scope>NUCLEOTIDE SEQUENCE [LARGE SCALE GENOMIC DNA]</scope>
    <source>
        <strain evidence="3">cv. Salinas</strain>
        <tissue evidence="2">Seedlings</tissue>
    </source>
</reference>
<keyword evidence="3" id="KW-1185">Reference proteome</keyword>
<dbReference type="PANTHER" id="PTHR46250:SF17">
    <property type="entry name" value="MYB_SANT-LIKE DOMAIN-CONTAINING PROTEIN"/>
    <property type="match status" value="1"/>
</dbReference>
<gene>
    <name evidence="2" type="ORF">LSAT_V11C500234550</name>
</gene>
<dbReference type="Proteomes" id="UP000235145">
    <property type="component" value="Unassembled WGS sequence"/>
</dbReference>
<organism evidence="2 3">
    <name type="scientific">Lactuca sativa</name>
    <name type="common">Garden lettuce</name>
    <dbReference type="NCBI Taxonomy" id="4236"/>
    <lineage>
        <taxon>Eukaryota</taxon>
        <taxon>Viridiplantae</taxon>
        <taxon>Streptophyta</taxon>
        <taxon>Embryophyta</taxon>
        <taxon>Tracheophyta</taxon>
        <taxon>Spermatophyta</taxon>
        <taxon>Magnoliopsida</taxon>
        <taxon>eudicotyledons</taxon>
        <taxon>Gunneridae</taxon>
        <taxon>Pentapetalae</taxon>
        <taxon>asterids</taxon>
        <taxon>campanulids</taxon>
        <taxon>Asterales</taxon>
        <taxon>Asteraceae</taxon>
        <taxon>Cichorioideae</taxon>
        <taxon>Cichorieae</taxon>
        <taxon>Lactucinae</taxon>
        <taxon>Lactuca</taxon>
    </lineage>
</organism>
<dbReference type="PANTHER" id="PTHR46250">
    <property type="entry name" value="MYB/SANT-LIKE DNA-BINDING DOMAIN PROTEIN-RELATED"/>
    <property type="match status" value="1"/>
</dbReference>
<sequence length="201" mass="22238">MLCYVQSVFGLRSDADGEALVSSGLRSDVVFGLRSDAEGKSLVSSGLRFDAVSGLRSDAEGKVVVSSGLRFDAVGKAQYVFICYCMVCGSLGELTKFRAYSFNFGFRSILTTQSATCFRDKPFPHFDNLCKIFGKDRGTGKGATGLREEDMIEETQRNSLVDVEGLKDIVEVTQQTARVNSKRKRPPTDDTEIFIRKQRKK</sequence>
<accession>A0A9R1XB70</accession>